<keyword evidence="3" id="KW-0804">Transcription</keyword>
<dbReference type="SMART" id="SM00421">
    <property type="entry name" value="HTH_LUXR"/>
    <property type="match status" value="1"/>
</dbReference>
<sequence length="241" mass="26956">MDLFSFVECANQTQSLKALFDLLVSCASEVGFTEVAYGALTFAEPLRLPGCPPPLVAMKVPPDWCQRYLERKYYEVDPAVRRTPMFAGPFLWDELAKEHQLQPCEQRVLREAREAGLKNGVSVPLFGPSGRISVISFASRFDDADPQRNVKHLKVLAWQFHIAFAEIARPSGSDSNAKVSLSEREKDCLQWVAEGKSSWEIGKILNVSENTVNFHVKNAMRKLGTASRTHGLVKAIRLGLH</sequence>
<dbReference type="RefSeq" id="WP_057748247.1">
    <property type="nucleotide sequence ID" value="NZ_LJYG01000070.1"/>
</dbReference>
<dbReference type="Pfam" id="PF00196">
    <property type="entry name" value="GerE"/>
    <property type="match status" value="1"/>
</dbReference>
<keyword evidence="6" id="KW-1185">Reference proteome</keyword>
<dbReference type="GO" id="GO:0006355">
    <property type="term" value="P:regulation of DNA-templated transcription"/>
    <property type="evidence" value="ECO:0007669"/>
    <property type="project" value="InterPro"/>
</dbReference>
<dbReference type="PANTHER" id="PTHR44688:SF16">
    <property type="entry name" value="DNA-BINDING TRANSCRIPTIONAL ACTIVATOR DEVR_DOSR"/>
    <property type="match status" value="1"/>
</dbReference>
<organism evidence="5 6">
    <name type="scientific">Bradyrhizobium manausense</name>
    <dbReference type="NCBI Taxonomy" id="989370"/>
    <lineage>
        <taxon>Bacteria</taxon>
        <taxon>Pseudomonadati</taxon>
        <taxon>Pseudomonadota</taxon>
        <taxon>Alphaproteobacteria</taxon>
        <taxon>Hyphomicrobiales</taxon>
        <taxon>Nitrobacteraceae</taxon>
        <taxon>Bradyrhizobium</taxon>
    </lineage>
</organism>
<dbReference type="PROSITE" id="PS50043">
    <property type="entry name" value="HTH_LUXR_2"/>
    <property type="match status" value="1"/>
</dbReference>
<dbReference type="InterPro" id="IPR036693">
    <property type="entry name" value="TF_LuxR_autoind-bd_dom_sf"/>
</dbReference>
<evidence type="ECO:0000313" key="5">
    <source>
        <dbReference type="EMBL" id="KRQ12132.1"/>
    </source>
</evidence>
<keyword evidence="1" id="KW-0805">Transcription regulation</keyword>
<dbReference type="OrthoDB" id="3170288at2"/>
<dbReference type="STRING" id="989370.AOQ71_17135"/>
<accession>A0A0R3DWJ0</accession>
<dbReference type="Pfam" id="PF03472">
    <property type="entry name" value="Autoind_bind"/>
    <property type="match status" value="1"/>
</dbReference>
<gene>
    <name evidence="5" type="ORF">AOQ71_17135</name>
</gene>
<dbReference type="AlphaFoldDB" id="A0A0R3DWJ0"/>
<evidence type="ECO:0000256" key="1">
    <source>
        <dbReference type="ARBA" id="ARBA00023015"/>
    </source>
</evidence>
<evidence type="ECO:0000259" key="4">
    <source>
        <dbReference type="PROSITE" id="PS50043"/>
    </source>
</evidence>
<evidence type="ECO:0000256" key="3">
    <source>
        <dbReference type="ARBA" id="ARBA00023163"/>
    </source>
</evidence>
<dbReference type="InterPro" id="IPR005143">
    <property type="entry name" value="TF_LuxR_autoind-bd_dom"/>
</dbReference>
<dbReference type="Gene3D" id="3.30.450.80">
    <property type="entry name" value="Transcription factor LuxR-like, autoinducer-binding domain"/>
    <property type="match status" value="1"/>
</dbReference>
<dbReference type="SUPFAM" id="SSF75516">
    <property type="entry name" value="Pheromone-binding domain of LuxR-like quorum-sensing transcription factors"/>
    <property type="match status" value="1"/>
</dbReference>
<name>A0A0R3DWJ0_9BRAD</name>
<dbReference type="InterPro" id="IPR036388">
    <property type="entry name" value="WH-like_DNA-bd_sf"/>
</dbReference>
<dbReference type="InterPro" id="IPR000792">
    <property type="entry name" value="Tscrpt_reg_LuxR_C"/>
</dbReference>
<dbReference type="PANTHER" id="PTHR44688">
    <property type="entry name" value="DNA-BINDING TRANSCRIPTIONAL ACTIVATOR DEVR_DOSR"/>
    <property type="match status" value="1"/>
</dbReference>
<dbReference type="GO" id="GO:0003677">
    <property type="term" value="F:DNA binding"/>
    <property type="evidence" value="ECO:0007669"/>
    <property type="project" value="UniProtKB-KW"/>
</dbReference>
<dbReference type="Proteomes" id="UP000051936">
    <property type="component" value="Unassembled WGS sequence"/>
</dbReference>
<dbReference type="Gene3D" id="1.10.10.10">
    <property type="entry name" value="Winged helix-like DNA-binding domain superfamily/Winged helix DNA-binding domain"/>
    <property type="match status" value="1"/>
</dbReference>
<protein>
    <submittedName>
        <fullName evidence="5">Transcriptional regulator</fullName>
    </submittedName>
</protein>
<reference evidence="5 6" key="1">
    <citation type="submission" date="2015-09" db="EMBL/GenBank/DDBJ databases">
        <title>Draft Genome Sequence of Bradyrhizobium manausense Strain BR 3351T, a Novel Symbiotic Nitrogen-Fixing Alphaproteobacterium Isolated from Brazilian Amazon Rain Forest.</title>
        <authorList>
            <person name="De Araujo J.L."/>
            <person name="Zilli J.E."/>
        </authorList>
    </citation>
    <scope>NUCLEOTIDE SEQUENCE [LARGE SCALE GENOMIC DNA]</scope>
    <source>
        <strain evidence="5 6">BR3351</strain>
    </source>
</reference>
<dbReference type="InterPro" id="IPR016032">
    <property type="entry name" value="Sig_transdc_resp-reg_C-effctor"/>
</dbReference>
<dbReference type="EMBL" id="LJYG01000070">
    <property type="protein sequence ID" value="KRQ12132.1"/>
    <property type="molecule type" value="Genomic_DNA"/>
</dbReference>
<proteinExistence type="predicted"/>
<dbReference type="SUPFAM" id="SSF46894">
    <property type="entry name" value="C-terminal effector domain of the bipartite response regulators"/>
    <property type="match status" value="1"/>
</dbReference>
<comment type="caution">
    <text evidence="5">The sequence shown here is derived from an EMBL/GenBank/DDBJ whole genome shotgun (WGS) entry which is preliminary data.</text>
</comment>
<evidence type="ECO:0000256" key="2">
    <source>
        <dbReference type="ARBA" id="ARBA00023125"/>
    </source>
</evidence>
<dbReference type="CDD" id="cd06170">
    <property type="entry name" value="LuxR_C_like"/>
    <property type="match status" value="1"/>
</dbReference>
<keyword evidence="2" id="KW-0238">DNA-binding</keyword>
<dbReference type="PRINTS" id="PR00038">
    <property type="entry name" value="HTHLUXR"/>
</dbReference>
<evidence type="ECO:0000313" key="6">
    <source>
        <dbReference type="Proteomes" id="UP000051936"/>
    </source>
</evidence>
<dbReference type="PROSITE" id="PS00622">
    <property type="entry name" value="HTH_LUXR_1"/>
    <property type="match status" value="1"/>
</dbReference>
<feature type="domain" description="HTH luxR-type" evidence="4">
    <location>
        <begin position="174"/>
        <end position="239"/>
    </location>
</feature>